<feature type="region of interest" description="Disordered" evidence="3">
    <location>
        <begin position="704"/>
        <end position="767"/>
    </location>
</feature>
<feature type="coiled-coil region" evidence="2">
    <location>
        <begin position="380"/>
        <end position="435"/>
    </location>
</feature>
<evidence type="ECO:0000256" key="2">
    <source>
        <dbReference type="SAM" id="Coils"/>
    </source>
</evidence>
<dbReference type="PROSITE" id="PS51774">
    <property type="entry name" value="NAB"/>
    <property type="match status" value="1"/>
</dbReference>
<dbReference type="EMBL" id="JBCGBO010000001">
    <property type="protein sequence ID" value="KAK9228555.1"/>
    <property type="molecule type" value="Genomic_DNA"/>
</dbReference>
<feature type="coiled-coil region" evidence="2">
    <location>
        <begin position="917"/>
        <end position="944"/>
    </location>
</feature>
<feature type="compositionally biased region" description="Basic and acidic residues" evidence="3">
    <location>
        <begin position="576"/>
        <end position="609"/>
    </location>
</feature>
<feature type="compositionally biased region" description="Polar residues" evidence="3">
    <location>
        <begin position="611"/>
        <end position="624"/>
    </location>
</feature>
<dbReference type="InterPro" id="IPR056889">
    <property type="entry name" value="NET2A-D/KIP1-like_C"/>
</dbReference>
<dbReference type="AlphaFoldDB" id="A0AAP0QZS3"/>
<evidence type="ECO:0000256" key="1">
    <source>
        <dbReference type="ARBA" id="ARBA00023054"/>
    </source>
</evidence>
<evidence type="ECO:0000256" key="3">
    <source>
        <dbReference type="SAM" id="MobiDB-lite"/>
    </source>
</evidence>
<feature type="domain" description="NAB" evidence="4">
    <location>
        <begin position="10"/>
        <end position="90"/>
    </location>
</feature>
<evidence type="ECO:0000259" key="4">
    <source>
        <dbReference type="PROSITE" id="PS51774"/>
    </source>
</evidence>
<dbReference type="Proteomes" id="UP001428341">
    <property type="component" value="Unassembled WGS sequence"/>
</dbReference>
<reference evidence="5 6" key="1">
    <citation type="submission" date="2024-05" db="EMBL/GenBank/DDBJ databases">
        <title>Haplotype-resolved chromosome-level genome assembly of Huyou (Citrus changshanensis).</title>
        <authorList>
            <person name="Miao C."/>
            <person name="Chen W."/>
            <person name="Wu Y."/>
            <person name="Wang L."/>
            <person name="Zhao S."/>
            <person name="Grierson D."/>
            <person name="Xu C."/>
            <person name="Chen K."/>
        </authorList>
    </citation>
    <scope>NUCLEOTIDE SEQUENCE [LARGE SCALE GENOMIC DNA]</scope>
    <source>
        <strain evidence="5">01-14</strain>
        <tissue evidence="5">Leaf</tissue>
    </source>
</reference>
<comment type="caution">
    <text evidence="5">The sequence shown here is derived from an EMBL/GenBank/DDBJ whole genome shotgun (WGS) entry which is preliminary data.</text>
</comment>
<evidence type="ECO:0000313" key="5">
    <source>
        <dbReference type="EMBL" id="KAK9228555.1"/>
    </source>
</evidence>
<feature type="region of interest" description="Disordered" evidence="3">
    <location>
        <begin position="106"/>
        <end position="137"/>
    </location>
</feature>
<dbReference type="InterPro" id="IPR056888">
    <property type="entry name" value="NET2A-D/KIP1-like_dom"/>
</dbReference>
<protein>
    <recommendedName>
        <fullName evidence="4">NAB domain-containing protein</fullName>
    </recommendedName>
</protein>
<dbReference type="Pfam" id="PF24918">
    <property type="entry name" value="NET2A_C"/>
    <property type="match status" value="1"/>
</dbReference>
<name>A0AAP0QZS3_9ROSI</name>
<feature type="coiled-coil region" evidence="2">
    <location>
        <begin position="173"/>
        <end position="290"/>
    </location>
</feature>
<dbReference type="Pfam" id="PF25014">
    <property type="entry name" value="NET2A"/>
    <property type="match status" value="1"/>
</dbReference>
<dbReference type="PANTHER" id="PTHR31631">
    <property type="entry name" value="PROTEIN NETWORKED 2D"/>
    <property type="match status" value="1"/>
</dbReference>
<feature type="coiled-coil region" evidence="2">
    <location>
        <begin position="787"/>
        <end position="849"/>
    </location>
</feature>
<dbReference type="Pfam" id="PF07765">
    <property type="entry name" value="KIP1"/>
    <property type="match status" value="1"/>
</dbReference>
<keyword evidence="1 2" id="KW-0175">Coiled coil</keyword>
<proteinExistence type="predicted"/>
<accession>A0AAP0QZS3</accession>
<feature type="compositionally biased region" description="Basic and acidic residues" evidence="3">
    <location>
        <begin position="639"/>
        <end position="656"/>
    </location>
</feature>
<keyword evidence="6" id="KW-1185">Reference proteome</keyword>
<sequence length="1124" mass="128871">MLQRAASNAYSWWWASHIRTKQSKWLEQNLQDLEEKVAYTLKLIEEDGDSFAKRAEMYYKKRPELISFVEEAYRAYRALAERYDHISTELQNANTTIARVCPEQVPFMDDDDEDPTPRGPKKPPVQTANIPKVPNLPKKDLKGMITLANKKLRPSKSSKKASAAKLVKSGLSKAEGLKEIDKLQKQILTLQTDKEFVKSSYENWLAKYWDIEEQIKELQQRVYSLQDEFGQGIVIEDEEARTLMAAAALKSCRETLTQMEEEQEKSAEEAKIERKRIKDARDKFESLKHEFIGNEGSKKIPHVKDDSVKAVEESDRSDIDVVRTAQDREDLESLREKIKEQLEFGSSGSLTVTEMAEKIDEVVSKVVNLETSFSSQTALVQRLRTETDELQAQIRTLEDDKASLINDKKDLSSKLVEMEEKLLRLHDLNRSVEDQNYSFQTHLTEARYNIDHLSHKLKIQKTDEELEISSENVEKYPLRVELHKEIEGEDAALDPNDDLKELQSAQLSEEIEVKNLAEEENKSPAKVQFEKGIEGSEGAANIASENLHAEKPDEEFKSSDSIQNEEESTVEIVSIEESKEQEEKLNHGDVPKKTRDVQTEIVNDTREQELTDTPRNQGEVGQNQENDEPGKLVEGSQKQLKEEMQTEVANDTKEYELTDTPGSRQEVAGRYQANDEPRKLVEGSQKLMKLEMQAENVNDITEQELTNAPGNQGEVVGQYQGNDEPGKLVEGSQKQMKEDKVERQAASTKPDHFVSVQSREQAAEQECEPDWKEMFLKGMENREKTILAEYTTVLRNYKEAKKKLDESGVKTRDSNDVAKMQLEELRSANTEKDEEIQSLRQKLSILQAAFGEYNNLDYQSEATSTRPTDREVEVVVIHGEQPQPTSETEEKFRMDIDELLEENLDFWLRFSASFHQIQKFDTEVKDLKNDISKLVSKLEEKQRKQEGSSTARYALKSDGRPLYKHMGEIQTELTLWIEKCLLLKEELTSRCSSLSNIQEEITKALKMSAEDDDFKFTSYQAAKFQGEVLNMKQENNKVAEELQAGLDHVKNLQIEVEKTLSMLGEKFGLSDAKSQKLEHSNSRSSVPLRSFIFGVKQKKQRSSFFFSMHPALTRKYNGFRTGVK</sequence>
<organism evidence="5 6">
    <name type="scientific">Citrus x changshan-huyou</name>
    <dbReference type="NCBI Taxonomy" id="2935761"/>
    <lineage>
        <taxon>Eukaryota</taxon>
        <taxon>Viridiplantae</taxon>
        <taxon>Streptophyta</taxon>
        <taxon>Embryophyta</taxon>
        <taxon>Tracheophyta</taxon>
        <taxon>Spermatophyta</taxon>
        <taxon>Magnoliopsida</taxon>
        <taxon>eudicotyledons</taxon>
        <taxon>Gunneridae</taxon>
        <taxon>Pentapetalae</taxon>
        <taxon>rosids</taxon>
        <taxon>malvids</taxon>
        <taxon>Sapindales</taxon>
        <taxon>Rutaceae</taxon>
        <taxon>Aurantioideae</taxon>
        <taxon>Citrus</taxon>
    </lineage>
</organism>
<feature type="region of interest" description="Disordered" evidence="3">
    <location>
        <begin position="545"/>
        <end position="680"/>
    </location>
</feature>
<dbReference type="InterPro" id="IPR011684">
    <property type="entry name" value="NAB"/>
</dbReference>
<evidence type="ECO:0000313" key="6">
    <source>
        <dbReference type="Proteomes" id="UP001428341"/>
    </source>
</evidence>
<dbReference type="GO" id="GO:0003779">
    <property type="term" value="F:actin binding"/>
    <property type="evidence" value="ECO:0007669"/>
    <property type="project" value="InterPro"/>
</dbReference>
<feature type="compositionally biased region" description="Basic and acidic residues" evidence="3">
    <location>
        <begin position="547"/>
        <end position="558"/>
    </location>
</feature>
<dbReference type="PANTHER" id="PTHR31631:SF0">
    <property type="entry name" value="PROTEIN NETWORKED 2D"/>
    <property type="match status" value="1"/>
</dbReference>
<gene>
    <name evidence="5" type="ORF">WN944_021506</name>
</gene>